<keyword evidence="2" id="KW-1133">Transmembrane helix</keyword>
<evidence type="ECO:0000313" key="4">
    <source>
        <dbReference type="Proteomes" id="UP000007575"/>
    </source>
</evidence>
<accession>H8H2T8</accession>
<evidence type="ECO:0000256" key="1">
    <source>
        <dbReference type="SAM" id="MobiDB-lite"/>
    </source>
</evidence>
<feature type="region of interest" description="Disordered" evidence="1">
    <location>
        <begin position="176"/>
        <end position="195"/>
    </location>
</feature>
<geneLocation type="plasmid" evidence="3 4">
    <name>P3</name>
</geneLocation>
<protein>
    <submittedName>
        <fullName evidence="3">Uncharacterized protein</fullName>
    </submittedName>
</protein>
<dbReference type="RefSeq" id="WP_014682745.1">
    <property type="nucleotide sequence ID" value="NC_017771.1"/>
</dbReference>
<sequence length="195" mass="21046">MPNGDTHTAINLGALLGFGGVYLALGLPWTPPASALVGGYLFGTLFLTPDLDLGHRARVRARRNWGALGALWLPLGILVKHRGVIHTWGRGPALLLLYFVVVFGGVLALALFGLQAAGVTFPHTWNVRLTPQAFWWLALPGYLLAYWINRSRTSASSWQVLRCSSIPAARTMSCSSATRSSSPTWPPAKHSACNS</sequence>
<feature type="transmembrane region" description="Helical" evidence="2">
    <location>
        <begin position="35"/>
        <end position="53"/>
    </location>
</feature>
<name>H8H2T8_DEIGI</name>
<dbReference type="Proteomes" id="UP000007575">
    <property type="component" value="Plasmid P3"/>
</dbReference>
<gene>
    <name evidence="3" type="ordered locus">DGo_PC0043</name>
</gene>
<keyword evidence="4" id="KW-1185">Reference proteome</keyword>
<dbReference type="PANTHER" id="PTHR39085">
    <property type="entry name" value="SLL0924 PROTEIN"/>
    <property type="match status" value="1"/>
</dbReference>
<evidence type="ECO:0000313" key="3">
    <source>
        <dbReference type="EMBL" id="AFD27835.1"/>
    </source>
</evidence>
<feature type="transmembrane region" description="Helical" evidence="2">
    <location>
        <begin position="133"/>
        <end position="149"/>
    </location>
</feature>
<keyword evidence="2" id="KW-0812">Transmembrane</keyword>
<organism evidence="3 4">
    <name type="scientific">Deinococcus gobiensis (strain DSM 21396 / JCM 16679 / CGMCC 1.7299 / I-0)</name>
    <dbReference type="NCBI Taxonomy" id="745776"/>
    <lineage>
        <taxon>Bacteria</taxon>
        <taxon>Thermotogati</taxon>
        <taxon>Deinococcota</taxon>
        <taxon>Deinococci</taxon>
        <taxon>Deinococcales</taxon>
        <taxon>Deinococcaceae</taxon>
        <taxon>Deinococcus</taxon>
    </lineage>
</organism>
<dbReference type="PANTHER" id="PTHR39085:SF1">
    <property type="entry name" value="SLL0924 PROTEIN"/>
    <property type="match status" value="1"/>
</dbReference>
<dbReference type="HOGENOM" id="CLU_111923_1_0_0"/>
<dbReference type="OrthoDB" id="69883at2"/>
<proteinExistence type="predicted"/>
<reference evidence="3 4" key="1">
    <citation type="journal article" date="2012" name="PLoS ONE">
        <title>Genome sequence and transcriptome analysis of the radioresistant bacterium Deinococcus gobiensis: insights into the extreme environmental adaptations.</title>
        <authorList>
            <person name="Yuan M."/>
            <person name="Chen M."/>
            <person name="Zhang W."/>
            <person name="Lu W."/>
            <person name="Wang J."/>
            <person name="Yang M."/>
            <person name="Zhao P."/>
            <person name="Tang R."/>
            <person name="Li X."/>
            <person name="Hao Y."/>
            <person name="Zhou Z."/>
            <person name="Zhan Y."/>
            <person name="Yu H."/>
            <person name="Teng C."/>
            <person name="Yan Y."/>
            <person name="Ping S."/>
            <person name="Wang Y."/>
            <person name="Lin M."/>
        </authorList>
    </citation>
    <scope>NUCLEOTIDE SEQUENCE [LARGE SCALE GENOMIC DNA]</scope>
    <source>
        <strain evidence="4">DSM 21396 / JCM 16679 / CGMCC 1.7299 / I-0</strain>
        <plasmid evidence="3">P3</plasmid>
    </source>
</reference>
<dbReference type="EMBL" id="CP002194">
    <property type="protein sequence ID" value="AFD27835.1"/>
    <property type="molecule type" value="Genomic_DNA"/>
</dbReference>
<dbReference type="eggNOG" id="COG2389">
    <property type="taxonomic scope" value="Bacteria"/>
</dbReference>
<dbReference type="KEGG" id="dgo:DGo_PC0043"/>
<evidence type="ECO:0000256" key="2">
    <source>
        <dbReference type="SAM" id="Phobius"/>
    </source>
</evidence>
<feature type="transmembrane region" description="Helical" evidence="2">
    <location>
        <begin position="95"/>
        <end position="121"/>
    </location>
</feature>
<dbReference type="AlphaFoldDB" id="H8H2T8"/>
<keyword evidence="3" id="KW-0614">Plasmid</keyword>
<feature type="transmembrane region" description="Helical" evidence="2">
    <location>
        <begin position="12"/>
        <end position="29"/>
    </location>
</feature>
<dbReference type="InterPro" id="IPR019250">
    <property type="entry name" value="DUF2227_metal-bd"/>
</dbReference>
<keyword evidence="2" id="KW-0472">Membrane</keyword>
<dbReference type="Pfam" id="PF09988">
    <property type="entry name" value="DUF2227"/>
    <property type="match status" value="1"/>
</dbReference>